<keyword evidence="4" id="KW-0539">Nucleus</keyword>
<reference evidence="8 9" key="3">
    <citation type="submission" date="2025-05" db="UniProtKB">
        <authorList>
            <consortium name="RefSeq"/>
        </authorList>
    </citation>
    <scope>IDENTIFICATION</scope>
    <source>
        <tissue evidence="8 9">Leaf</tissue>
    </source>
</reference>
<sequence length="313" mass="35834">MPSRNKRKERSTPEPQTQPPSEIASSSSSSSSSAAHNLPYLLPPGFKFTPSDEELCIDYLKSFSPDRKYYYPPFNIPIHHVNIYKSNPYQLSVEFEKGNDEEWFFVTERNKIGKSGKRQKRGDDCGGYWNATVGAKQIDAGQGDVGYVTALEYCVGRPPNGVKTDWLMHEYWFESSSDDNDKVDYALCKIYLTPSAVKRMKAEKKEKLKKGKGVSKEEVKQLDLQHQQDQSQLQQPHDSLLTAQQHEPQPQPLVIPHDDNFDDFDDFDELPQDFKDFLAEFMKPDSLDGDEELDDSDFLQGFVTDGMMKDYTN</sequence>
<dbReference type="RefSeq" id="XP_010424224.1">
    <property type="nucleotide sequence ID" value="XM_010425922.1"/>
</dbReference>
<organism evidence="7 8">
    <name type="scientific">Camelina sativa</name>
    <name type="common">False flax</name>
    <name type="synonym">Myagrum sativum</name>
    <dbReference type="NCBI Taxonomy" id="90675"/>
    <lineage>
        <taxon>Eukaryota</taxon>
        <taxon>Viridiplantae</taxon>
        <taxon>Streptophyta</taxon>
        <taxon>Embryophyta</taxon>
        <taxon>Tracheophyta</taxon>
        <taxon>Spermatophyta</taxon>
        <taxon>Magnoliopsida</taxon>
        <taxon>eudicotyledons</taxon>
        <taxon>Gunneridae</taxon>
        <taxon>Pentapetalae</taxon>
        <taxon>rosids</taxon>
        <taxon>malvids</taxon>
        <taxon>Brassicales</taxon>
        <taxon>Brassicaceae</taxon>
        <taxon>Camelineae</taxon>
        <taxon>Camelina</taxon>
    </lineage>
</organism>
<evidence type="ECO:0000256" key="4">
    <source>
        <dbReference type="ARBA" id="ARBA00023242"/>
    </source>
</evidence>
<evidence type="ECO:0000259" key="6">
    <source>
        <dbReference type="PROSITE" id="PS51005"/>
    </source>
</evidence>
<dbReference type="GeneID" id="104709278"/>
<dbReference type="InterPro" id="IPR003441">
    <property type="entry name" value="NAC-dom"/>
</dbReference>
<feature type="region of interest" description="Disordered" evidence="5">
    <location>
        <begin position="1"/>
        <end position="36"/>
    </location>
</feature>
<evidence type="ECO:0000313" key="7">
    <source>
        <dbReference type="Proteomes" id="UP000694864"/>
    </source>
</evidence>
<dbReference type="SUPFAM" id="SSF101941">
    <property type="entry name" value="NAC domain"/>
    <property type="match status" value="1"/>
</dbReference>
<evidence type="ECO:0000256" key="3">
    <source>
        <dbReference type="ARBA" id="ARBA00023163"/>
    </source>
</evidence>
<feature type="compositionally biased region" description="Basic and acidic residues" evidence="5">
    <location>
        <begin position="214"/>
        <end position="223"/>
    </location>
</feature>
<protein>
    <submittedName>
        <fullName evidence="8 9">NAC transcription factor 29-like</fullName>
    </submittedName>
</protein>
<name>A0ABM0TCJ8_CAMSA</name>
<proteinExistence type="predicted"/>
<dbReference type="Pfam" id="PF02365">
    <property type="entry name" value="NAM"/>
    <property type="match status" value="1"/>
</dbReference>
<feature type="region of interest" description="Disordered" evidence="5">
    <location>
        <begin position="203"/>
        <end position="236"/>
    </location>
</feature>
<evidence type="ECO:0000256" key="1">
    <source>
        <dbReference type="ARBA" id="ARBA00023015"/>
    </source>
</evidence>
<dbReference type="PANTHER" id="PTHR31714">
    <property type="entry name" value="F-BOX ASSOCIATED UBIQUITINATION EFFECTOR FAMILY PROTEIN-RELATED"/>
    <property type="match status" value="1"/>
</dbReference>
<evidence type="ECO:0000313" key="8">
    <source>
        <dbReference type="RefSeq" id="XP_010424216.1"/>
    </source>
</evidence>
<dbReference type="InterPro" id="IPR036093">
    <property type="entry name" value="NAC_dom_sf"/>
</dbReference>
<dbReference type="GeneID" id="104709270"/>
<feature type="compositionally biased region" description="Low complexity" evidence="5">
    <location>
        <begin position="224"/>
        <end position="236"/>
    </location>
</feature>
<dbReference type="PROSITE" id="PS51005">
    <property type="entry name" value="NAC"/>
    <property type="match status" value="1"/>
</dbReference>
<evidence type="ECO:0000313" key="9">
    <source>
        <dbReference type="RefSeq" id="XP_010424224.1"/>
    </source>
</evidence>
<evidence type="ECO:0000256" key="2">
    <source>
        <dbReference type="ARBA" id="ARBA00023125"/>
    </source>
</evidence>
<dbReference type="RefSeq" id="XP_010424216.1">
    <property type="nucleotide sequence ID" value="XM_010425914.1"/>
</dbReference>
<evidence type="ECO:0000256" key="5">
    <source>
        <dbReference type="SAM" id="MobiDB-lite"/>
    </source>
</evidence>
<dbReference type="PANTHER" id="PTHR31714:SF10">
    <property type="entry name" value="F-BOX ASSOCIATED UBIQUITINATION EFFECTOR FAMILY PROTEIN-RELATED"/>
    <property type="match status" value="1"/>
</dbReference>
<keyword evidence="2" id="KW-0238">DNA-binding</keyword>
<reference evidence="7" key="2">
    <citation type="journal article" date="2014" name="Nat. Commun.">
        <title>The emerging biofuel crop Camelina sativa retains a highly undifferentiated hexaploid genome structure.</title>
        <authorList>
            <person name="Kagale S."/>
            <person name="Koh C."/>
            <person name="Nixon J."/>
            <person name="Bollina V."/>
            <person name="Clarke W.E."/>
            <person name="Tuteja R."/>
            <person name="Spillane C."/>
            <person name="Robinson S.J."/>
            <person name="Links M.G."/>
            <person name="Clarke C."/>
            <person name="Higgins E.E."/>
            <person name="Huebert T."/>
            <person name="Sharpe A.G."/>
            <person name="Parkin I.A."/>
        </authorList>
    </citation>
    <scope>NUCLEOTIDE SEQUENCE [LARGE SCALE GENOMIC DNA]</scope>
    <source>
        <strain evidence="7">r\DH55</strain>
    </source>
</reference>
<feature type="domain" description="NAC" evidence="6">
    <location>
        <begin position="42"/>
        <end position="193"/>
    </location>
</feature>
<dbReference type="Proteomes" id="UP000694864">
    <property type="component" value="Chromosome 1"/>
</dbReference>
<feature type="compositionally biased region" description="Basic residues" evidence="5">
    <location>
        <begin position="203"/>
        <end position="213"/>
    </location>
</feature>
<gene>
    <name evidence="8" type="primary">LOC104709270</name>
    <name evidence="9" type="synonym">LOC104709278</name>
</gene>
<keyword evidence="3" id="KW-0804">Transcription</keyword>
<feature type="compositionally biased region" description="Low complexity" evidence="5">
    <location>
        <begin position="24"/>
        <end position="35"/>
    </location>
</feature>
<keyword evidence="1" id="KW-0805">Transcription regulation</keyword>
<keyword evidence="7" id="KW-1185">Reference proteome</keyword>
<dbReference type="Gene3D" id="2.170.150.80">
    <property type="entry name" value="NAC domain"/>
    <property type="match status" value="1"/>
</dbReference>
<accession>A0ABM0TCJ8</accession>
<reference evidence="7" key="1">
    <citation type="journal article" date="1997" name="Nucleic Acids Res.">
        <title>tRNAscan-SE: a program for improved detection of transfer RNA genes in genomic sequence.</title>
        <authorList>
            <person name="Lowe T.M."/>
            <person name="Eddy S.R."/>
        </authorList>
    </citation>
    <scope>NUCLEOTIDE SEQUENCE [LARGE SCALE GENOMIC DNA]</scope>
    <source>
        <strain evidence="7">r\DH55</strain>
    </source>
</reference>